<evidence type="ECO:0000256" key="6">
    <source>
        <dbReference type="ARBA" id="ARBA00022777"/>
    </source>
</evidence>
<evidence type="ECO:0000256" key="2">
    <source>
        <dbReference type="ARBA" id="ARBA00022448"/>
    </source>
</evidence>
<evidence type="ECO:0000313" key="8">
    <source>
        <dbReference type="EMBL" id="TWT28486.1"/>
    </source>
</evidence>
<dbReference type="PANTHER" id="PTHR45008">
    <property type="entry name" value="PTS SYSTEM GLUCOSE-SPECIFIC EIIA COMPONENT"/>
    <property type="match status" value="1"/>
</dbReference>
<dbReference type="PANTHER" id="PTHR45008:SF1">
    <property type="entry name" value="PTS SYSTEM GLUCOSE-SPECIFIC EIIA COMPONENT"/>
    <property type="match status" value="1"/>
</dbReference>
<dbReference type="NCBIfam" id="TIGR00830">
    <property type="entry name" value="PTBA"/>
    <property type="match status" value="1"/>
</dbReference>
<organism evidence="8 9">
    <name type="scientific">Corynebacterium canis</name>
    <dbReference type="NCBI Taxonomy" id="679663"/>
    <lineage>
        <taxon>Bacteria</taxon>
        <taxon>Bacillati</taxon>
        <taxon>Actinomycetota</taxon>
        <taxon>Actinomycetes</taxon>
        <taxon>Mycobacteriales</taxon>
        <taxon>Corynebacteriaceae</taxon>
        <taxon>Corynebacterium</taxon>
    </lineage>
</organism>
<dbReference type="AlphaFoldDB" id="A0A5C5UQN4"/>
<keyword evidence="6" id="KW-0418">Kinase</keyword>
<proteinExistence type="predicted"/>
<dbReference type="InterPro" id="IPR011055">
    <property type="entry name" value="Dup_hybrid_motif"/>
</dbReference>
<dbReference type="PROSITE" id="PS51093">
    <property type="entry name" value="PTS_EIIA_TYPE_1"/>
    <property type="match status" value="1"/>
</dbReference>
<dbReference type="EMBL" id="VOHM01000004">
    <property type="protein sequence ID" value="TWT28486.1"/>
    <property type="molecule type" value="Genomic_DNA"/>
</dbReference>
<name>A0A5C5UQN4_9CORY</name>
<evidence type="ECO:0000256" key="4">
    <source>
        <dbReference type="ARBA" id="ARBA00022679"/>
    </source>
</evidence>
<dbReference type="SUPFAM" id="SSF51261">
    <property type="entry name" value="Duplicated hybrid motif"/>
    <property type="match status" value="1"/>
</dbReference>
<dbReference type="RefSeq" id="WP_146323571.1">
    <property type="nucleotide sequence ID" value="NZ_BAABLR010000014.1"/>
</dbReference>
<keyword evidence="9" id="KW-1185">Reference proteome</keyword>
<dbReference type="Gene3D" id="2.70.70.10">
    <property type="entry name" value="Glucose Permease (Domain IIA)"/>
    <property type="match status" value="1"/>
</dbReference>
<sequence>MIDLFGFGKAKRPTAGTKLGVGAPVRGAVFPLEQVPDPVFSRGILGFGFAVHTADEVIVAPVSGQIFQMLPSCHAFSIRTPEGVEVLVHIGLDTVNLKGNGFRALRIQGDYVQRGEVVVQLENAAAIRTAVECLDTMVVVTNSAGMTHTDPRFDAVFGEDVLEMEF</sequence>
<dbReference type="InterPro" id="IPR001127">
    <property type="entry name" value="PTS_EIIA_1_perm"/>
</dbReference>
<dbReference type="GO" id="GO:0016301">
    <property type="term" value="F:kinase activity"/>
    <property type="evidence" value="ECO:0007669"/>
    <property type="project" value="UniProtKB-KW"/>
</dbReference>
<gene>
    <name evidence="8" type="ORF">FRX94_02640</name>
</gene>
<evidence type="ECO:0000256" key="3">
    <source>
        <dbReference type="ARBA" id="ARBA00022597"/>
    </source>
</evidence>
<dbReference type="InterPro" id="IPR050890">
    <property type="entry name" value="PTS_EIIA_component"/>
</dbReference>
<dbReference type="GO" id="GO:0005737">
    <property type="term" value="C:cytoplasm"/>
    <property type="evidence" value="ECO:0007669"/>
    <property type="project" value="UniProtKB-SubCell"/>
</dbReference>
<accession>A0A5C5UQN4</accession>
<comment type="caution">
    <text evidence="8">The sequence shown here is derived from an EMBL/GenBank/DDBJ whole genome shotgun (WGS) entry which is preliminary data.</text>
</comment>
<dbReference type="PROSITE" id="PS00371">
    <property type="entry name" value="PTS_EIIA_TYPE_1_HIS"/>
    <property type="match status" value="1"/>
</dbReference>
<evidence type="ECO:0000256" key="1">
    <source>
        <dbReference type="ARBA" id="ARBA00004496"/>
    </source>
</evidence>
<dbReference type="Pfam" id="PF00358">
    <property type="entry name" value="PTS_EIIA_1"/>
    <property type="match status" value="1"/>
</dbReference>
<dbReference type="GO" id="GO:0009401">
    <property type="term" value="P:phosphoenolpyruvate-dependent sugar phosphotransferase system"/>
    <property type="evidence" value="ECO:0007669"/>
    <property type="project" value="UniProtKB-KW"/>
</dbReference>
<keyword evidence="5" id="KW-0598">Phosphotransferase system</keyword>
<dbReference type="OrthoDB" id="9797715at2"/>
<keyword evidence="2" id="KW-0813">Transport</keyword>
<dbReference type="Proteomes" id="UP000320791">
    <property type="component" value="Unassembled WGS sequence"/>
</dbReference>
<protein>
    <submittedName>
        <fullName evidence="8">PTS glucose transporter subunit IIA</fullName>
    </submittedName>
</protein>
<evidence type="ECO:0000313" key="9">
    <source>
        <dbReference type="Proteomes" id="UP000320791"/>
    </source>
</evidence>
<feature type="domain" description="PTS EIIA type-1" evidence="7">
    <location>
        <begin position="37"/>
        <end position="142"/>
    </location>
</feature>
<evidence type="ECO:0000256" key="5">
    <source>
        <dbReference type="ARBA" id="ARBA00022683"/>
    </source>
</evidence>
<keyword evidence="4" id="KW-0808">Transferase</keyword>
<reference evidence="8 9" key="1">
    <citation type="submission" date="2019-08" db="EMBL/GenBank/DDBJ databases">
        <authorList>
            <person name="Lei W."/>
        </authorList>
    </citation>
    <scope>NUCLEOTIDE SEQUENCE [LARGE SCALE GENOMIC DNA]</scope>
    <source>
        <strain evidence="8 9">CCUG 58627</strain>
    </source>
</reference>
<comment type="subcellular location">
    <subcellularLocation>
        <location evidence="1">Cytoplasm</location>
    </subcellularLocation>
</comment>
<keyword evidence="3 8" id="KW-0762">Sugar transport</keyword>
<evidence type="ECO:0000259" key="7">
    <source>
        <dbReference type="PROSITE" id="PS51093"/>
    </source>
</evidence>